<dbReference type="SMART" id="SM00466">
    <property type="entry name" value="SRA"/>
    <property type="match status" value="1"/>
</dbReference>
<feature type="domain" description="Ubiquitin-like" evidence="16">
    <location>
        <begin position="1"/>
        <end position="76"/>
    </location>
</feature>
<dbReference type="GO" id="GO:0008270">
    <property type="term" value="F:zinc ion binding"/>
    <property type="evidence" value="ECO:0007669"/>
    <property type="project" value="UniProtKB-KW"/>
</dbReference>
<feature type="domain" description="RING-type" evidence="17">
    <location>
        <begin position="314"/>
        <end position="360"/>
    </location>
</feature>
<keyword evidence="11" id="KW-0131">Cell cycle</keyword>
<dbReference type="Gene3D" id="2.30.30.1150">
    <property type="match status" value="1"/>
</dbReference>
<keyword evidence="10 13" id="KW-0539">Nucleus</keyword>
<proteinExistence type="evidence at transcript level"/>
<dbReference type="PANTHER" id="PTHR14140:SF45">
    <property type="entry name" value="RING-TYPE E3 UBIQUITIN TRANSFERASE"/>
    <property type="match status" value="1"/>
</dbReference>
<keyword evidence="7" id="KW-0833">Ubl conjugation pathway</keyword>
<evidence type="ECO:0000256" key="14">
    <source>
        <dbReference type="SAM" id="MobiDB-lite"/>
    </source>
</evidence>
<dbReference type="InterPro" id="IPR015947">
    <property type="entry name" value="PUA-like_sf"/>
</dbReference>
<feature type="compositionally biased region" description="Polar residues" evidence="14">
    <location>
        <begin position="83"/>
        <end position="99"/>
    </location>
</feature>
<dbReference type="Pfam" id="PF12148">
    <property type="entry name" value="TTD"/>
    <property type="match status" value="1"/>
</dbReference>
<dbReference type="SUPFAM" id="SSF57850">
    <property type="entry name" value="RING/U-box"/>
    <property type="match status" value="1"/>
</dbReference>
<dbReference type="InterPro" id="IPR003105">
    <property type="entry name" value="SRA_YDG"/>
</dbReference>
<dbReference type="Gene3D" id="3.10.20.90">
    <property type="entry name" value="Phosphatidylinositol 3-kinase Catalytic Subunit, Chain A, domain 1"/>
    <property type="match status" value="1"/>
</dbReference>
<reference evidence="19" key="1">
    <citation type="submission" date="2020-04" db="EMBL/GenBank/DDBJ databases">
        <authorList>
            <person name="Neveu A P."/>
        </authorList>
    </citation>
    <scope>NUCLEOTIDE SEQUENCE</scope>
    <source>
        <tissue evidence="19">Whole embryo</tissue>
    </source>
</reference>
<dbReference type="InterPro" id="IPR019787">
    <property type="entry name" value="Znf_PHD-finger"/>
</dbReference>
<evidence type="ECO:0000256" key="4">
    <source>
        <dbReference type="ARBA" id="ARBA00022679"/>
    </source>
</evidence>
<evidence type="ECO:0000256" key="10">
    <source>
        <dbReference type="ARBA" id="ARBA00023242"/>
    </source>
</evidence>
<dbReference type="PANTHER" id="PTHR14140">
    <property type="entry name" value="E3 UBIQUITIN-PROTEIN LIGASE UHRF-RELATED"/>
    <property type="match status" value="1"/>
</dbReference>
<comment type="pathway">
    <text evidence="2">Protein modification; protein ubiquitination.</text>
</comment>
<dbReference type="PROSITE" id="PS50016">
    <property type="entry name" value="ZF_PHD_2"/>
    <property type="match status" value="1"/>
</dbReference>
<dbReference type="InterPro" id="IPR001965">
    <property type="entry name" value="Znf_PHD"/>
</dbReference>
<dbReference type="EC" id="2.3.2.27" evidence="3"/>
<dbReference type="InterPro" id="IPR036987">
    <property type="entry name" value="SRA-YDG_sf"/>
</dbReference>
<dbReference type="GO" id="GO:0016567">
    <property type="term" value="P:protein ubiquitination"/>
    <property type="evidence" value="ECO:0007669"/>
    <property type="project" value="UniProtKB-UniPathway"/>
</dbReference>
<dbReference type="InterPro" id="IPR013083">
    <property type="entry name" value="Znf_RING/FYVE/PHD"/>
</dbReference>
<dbReference type="Gene3D" id="3.30.40.10">
    <property type="entry name" value="Zinc/RING finger domain, C3HC4 (zinc finger)"/>
    <property type="match status" value="1"/>
</dbReference>
<keyword evidence="4" id="KW-0808">Transferase</keyword>
<dbReference type="InterPro" id="IPR029071">
    <property type="entry name" value="Ubiquitin-like_domsf"/>
</dbReference>
<evidence type="ECO:0000259" key="15">
    <source>
        <dbReference type="PROSITE" id="PS50016"/>
    </source>
</evidence>
<evidence type="ECO:0000256" key="6">
    <source>
        <dbReference type="ARBA" id="ARBA00022771"/>
    </source>
</evidence>
<dbReference type="CDD" id="cd20387">
    <property type="entry name" value="Tudor_UHRF_rpt1"/>
    <property type="match status" value="1"/>
</dbReference>
<evidence type="ECO:0000256" key="8">
    <source>
        <dbReference type="ARBA" id="ARBA00022833"/>
    </source>
</evidence>
<dbReference type="SUPFAM" id="SSF54236">
    <property type="entry name" value="Ubiquitin-like"/>
    <property type="match status" value="1"/>
</dbReference>
<dbReference type="PROSITE" id="PS51015">
    <property type="entry name" value="YDG"/>
    <property type="match status" value="1"/>
</dbReference>
<comment type="catalytic activity">
    <reaction evidence="1">
        <text>S-ubiquitinyl-[E2 ubiquitin-conjugating enzyme]-L-cysteine + [acceptor protein]-L-lysine = [E2 ubiquitin-conjugating enzyme]-L-cysteine + N(6)-ubiquitinyl-[acceptor protein]-L-lysine.</text>
        <dbReference type="EC" id="2.3.2.27"/>
    </reaction>
</comment>
<gene>
    <name evidence="19" type="primary">Uhrf2</name>
</gene>
<keyword evidence="6 12" id="KW-0863">Zinc-finger</keyword>
<dbReference type="InterPro" id="IPR017907">
    <property type="entry name" value="Znf_RING_CS"/>
</dbReference>
<dbReference type="InterPro" id="IPR011011">
    <property type="entry name" value="Znf_FYVE_PHD"/>
</dbReference>
<evidence type="ECO:0000256" key="13">
    <source>
        <dbReference type="PROSITE-ProRule" id="PRU00358"/>
    </source>
</evidence>
<dbReference type="CDD" id="cd01797">
    <property type="entry name" value="Ubl_UHRF"/>
    <property type="match status" value="1"/>
</dbReference>
<dbReference type="PROSITE" id="PS50089">
    <property type="entry name" value="ZF_RING_2"/>
    <property type="match status" value="2"/>
</dbReference>
<comment type="subcellular location">
    <subcellularLocation>
        <location evidence="13">Nucleus</location>
    </subcellularLocation>
</comment>
<dbReference type="SUPFAM" id="SSF88697">
    <property type="entry name" value="PUA domain-like"/>
    <property type="match status" value="1"/>
</dbReference>
<evidence type="ECO:0000259" key="18">
    <source>
        <dbReference type="PROSITE" id="PS51015"/>
    </source>
</evidence>
<evidence type="ECO:0000313" key="19">
    <source>
        <dbReference type="EMBL" id="CAB3267500.1"/>
    </source>
</evidence>
<protein>
    <recommendedName>
        <fullName evidence="3">RING-type E3 ubiquitin transferase</fullName>
        <ecNumber evidence="3">2.3.2.27</ecNumber>
    </recommendedName>
</protein>
<evidence type="ECO:0000256" key="1">
    <source>
        <dbReference type="ARBA" id="ARBA00000900"/>
    </source>
</evidence>
<feature type="region of interest" description="Disordered" evidence="14">
    <location>
        <begin position="608"/>
        <end position="636"/>
    </location>
</feature>
<dbReference type="Gene3D" id="2.30.280.10">
    <property type="entry name" value="SRA-YDG"/>
    <property type="match status" value="1"/>
</dbReference>
<feature type="domain" description="YDG" evidence="18">
    <location>
        <begin position="415"/>
        <end position="578"/>
    </location>
</feature>
<evidence type="ECO:0000256" key="2">
    <source>
        <dbReference type="ARBA" id="ARBA00004906"/>
    </source>
</evidence>
<evidence type="ECO:0000259" key="16">
    <source>
        <dbReference type="PROSITE" id="PS50053"/>
    </source>
</evidence>
<dbReference type="Pfam" id="PF00240">
    <property type="entry name" value="ubiquitin"/>
    <property type="match status" value="1"/>
</dbReference>
<name>A0A6F9DWW9_9ASCI</name>
<dbReference type="Pfam" id="PF02182">
    <property type="entry name" value="SAD_SRA"/>
    <property type="match status" value="1"/>
</dbReference>
<dbReference type="InterPro" id="IPR001841">
    <property type="entry name" value="Znf_RING"/>
</dbReference>
<feature type="compositionally biased region" description="Basic and acidic residues" evidence="14">
    <location>
        <begin position="616"/>
        <end position="633"/>
    </location>
</feature>
<accession>A0A6F9DWW9</accession>
<dbReference type="Gene3D" id="2.30.30.140">
    <property type="match status" value="1"/>
</dbReference>
<dbReference type="CDD" id="cd20388">
    <property type="entry name" value="Tudor_UHRF_rpt2"/>
    <property type="match status" value="1"/>
</dbReference>
<dbReference type="FunFam" id="2.30.30.1150:FF:000011">
    <property type="entry name" value="E3 ubiquitin ligase Np95, putative"/>
    <property type="match status" value="1"/>
</dbReference>
<dbReference type="EMBL" id="LR791638">
    <property type="protein sequence ID" value="CAB3267500.1"/>
    <property type="molecule type" value="mRNA"/>
</dbReference>
<keyword evidence="9" id="KW-0238">DNA-binding</keyword>
<evidence type="ECO:0000256" key="9">
    <source>
        <dbReference type="ARBA" id="ARBA00023125"/>
    </source>
</evidence>
<dbReference type="SMART" id="SM00249">
    <property type="entry name" value="PHD"/>
    <property type="match status" value="1"/>
</dbReference>
<dbReference type="PROSITE" id="PS50053">
    <property type="entry name" value="UBIQUITIN_2"/>
    <property type="match status" value="1"/>
</dbReference>
<dbReference type="SMART" id="SM00184">
    <property type="entry name" value="RING"/>
    <property type="match status" value="2"/>
</dbReference>
<sequence>MWIHVRTMDGKRSEQIDGISKLTKIEDIREIVEDKFGVIQKAQRLFFRGKQLENGYKLFDYDVCLNDIIQLVERKPILAEVPENSSEKTGQTLSDTDSGIESIDPNLKANNSNKPNAEESSSNLCSLYKINDLVDAQDTDTGAWFEAKIKTIQQKKASAIDSSNKENTEINDMTILYCVQFDDYEDEERQLEINQIRPRARKLLEWNDINIEDKVMVNYNMDKHNQRGFWYDGIVLQKKIRRNKSKELVVRLLLGPGKELEPCTIVFVEEIFVIEKPGFESGPVLPDVKRKTEKEPDCGHCNDNPRRKCKECGCNVCGEKKDFDKTLLCDECNLPFHTFCLDPPLDSLPEEDDWFCPLCRHDNSKIIEAGERLKENKKKSKMKSSTSETQRDWGKGMACVGRSKICTIVPSNHVGPIPGVPVGTLWKFRVQVSEAGVHRPHVSGIHGKESEGAFSIVLAGGYEDDEDNGDEFTYTGSGGRDLSGNKRTAEQSCDQVLTKSNMAIARTCHVKVDAKNGAESSDWKKSRPIRVVRNYKGAKHSEYAPEEGNRYDGLYKVVKYWPDKGKSGFIVWRYLFRRDDPEPSPWTKSGKKRSKTLGITMQYPDGYLENQAQKNANEDSSTKRKRSDVESPKKSSKKAKIMSYQIDGNIKKLIMKDIKNKLLWEEGLQSAKDGQQKFFEKLQDLFACVCCQDLVFQPITTTCNHNMCKGCLQRSFKAEVYSCPVCRFELGSGYSLDVNDGLREILVHLLPGYENGR</sequence>
<dbReference type="InterPro" id="IPR021991">
    <property type="entry name" value="TTD_dom"/>
</dbReference>
<dbReference type="CDD" id="cd15525">
    <property type="entry name" value="PHD_UHRF1_2"/>
    <property type="match status" value="1"/>
</dbReference>
<evidence type="ECO:0000256" key="11">
    <source>
        <dbReference type="ARBA" id="ARBA00023306"/>
    </source>
</evidence>
<keyword evidence="8" id="KW-0862">Zinc</keyword>
<dbReference type="GO" id="GO:0044027">
    <property type="term" value="P:negative regulation of gene expression via chromosomal CpG island methylation"/>
    <property type="evidence" value="ECO:0007669"/>
    <property type="project" value="TreeGrafter"/>
</dbReference>
<dbReference type="UniPathway" id="UPA00143"/>
<evidence type="ECO:0000256" key="12">
    <source>
        <dbReference type="PROSITE-ProRule" id="PRU00175"/>
    </source>
</evidence>
<dbReference type="Pfam" id="PF00628">
    <property type="entry name" value="PHD"/>
    <property type="match status" value="1"/>
</dbReference>
<feature type="region of interest" description="Disordered" evidence="14">
    <location>
        <begin position="82"/>
        <end position="118"/>
    </location>
</feature>
<evidence type="ECO:0000256" key="5">
    <source>
        <dbReference type="ARBA" id="ARBA00022723"/>
    </source>
</evidence>
<evidence type="ECO:0000256" key="7">
    <source>
        <dbReference type="ARBA" id="ARBA00022786"/>
    </source>
</evidence>
<dbReference type="FunFam" id="3.30.40.10:FF:000066">
    <property type="entry name" value="E3 ubiquitin-protein ligase UHRF2 isoform X1"/>
    <property type="match status" value="1"/>
</dbReference>
<dbReference type="GO" id="GO:0005634">
    <property type="term" value="C:nucleus"/>
    <property type="evidence" value="ECO:0007669"/>
    <property type="project" value="UniProtKB-SubCell"/>
</dbReference>
<dbReference type="InterPro" id="IPR045134">
    <property type="entry name" value="UHRF1/2-like"/>
</dbReference>
<dbReference type="SMART" id="SM00213">
    <property type="entry name" value="UBQ"/>
    <property type="match status" value="1"/>
</dbReference>
<dbReference type="FunFam" id="2.30.280.10:FF:000001">
    <property type="entry name" value="E3 ubiquitin-protein ligase UHRF1 isoform 1"/>
    <property type="match status" value="1"/>
</dbReference>
<dbReference type="AlphaFoldDB" id="A0A6F9DWW9"/>
<dbReference type="SUPFAM" id="SSF57903">
    <property type="entry name" value="FYVE/PHD zinc finger"/>
    <property type="match status" value="1"/>
</dbReference>
<feature type="domain" description="RING-type" evidence="17">
    <location>
        <begin position="688"/>
        <end position="727"/>
    </location>
</feature>
<evidence type="ECO:0000259" key="17">
    <source>
        <dbReference type="PROSITE" id="PS50089"/>
    </source>
</evidence>
<organism evidence="19">
    <name type="scientific">Phallusia mammillata</name>
    <dbReference type="NCBI Taxonomy" id="59560"/>
    <lineage>
        <taxon>Eukaryota</taxon>
        <taxon>Metazoa</taxon>
        <taxon>Chordata</taxon>
        <taxon>Tunicata</taxon>
        <taxon>Ascidiacea</taxon>
        <taxon>Phlebobranchia</taxon>
        <taxon>Ascidiidae</taxon>
        <taxon>Phallusia</taxon>
    </lineage>
</organism>
<dbReference type="GO" id="GO:0061630">
    <property type="term" value="F:ubiquitin protein ligase activity"/>
    <property type="evidence" value="ECO:0007669"/>
    <property type="project" value="UniProtKB-EC"/>
</dbReference>
<dbReference type="GO" id="GO:0003677">
    <property type="term" value="F:DNA binding"/>
    <property type="evidence" value="ECO:0007669"/>
    <property type="project" value="UniProtKB-KW"/>
</dbReference>
<feature type="domain" description="PHD-type" evidence="15">
    <location>
        <begin position="311"/>
        <end position="362"/>
    </location>
</feature>
<keyword evidence="5" id="KW-0479">Metal-binding</keyword>
<evidence type="ECO:0000256" key="3">
    <source>
        <dbReference type="ARBA" id="ARBA00012483"/>
    </source>
</evidence>
<dbReference type="InterPro" id="IPR000626">
    <property type="entry name" value="Ubiquitin-like_dom"/>
</dbReference>
<feature type="compositionally biased region" description="Polar residues" evidence="14">
    <location>
        <begin position="108"/>
        <end position="118"/>
    </location>
</feature>
<dbReference type="PROSITE" id="PS00518">
    <property type="entry name" value="ZF_RING_1"/>
    <property type="match status" value="1"/>
</dbReference>